<gene>
    <name evidence="1" type="ORF">F383_11902</name>
</gene>
<accession>A0A0B0NG46</accession>
<name>A0A0B0NG46_GOSAR</name>
<evidence type="ECO:0000313" key="2">
    <source>
        <dbReference type="Proteomes" id="UP000032142"/>
    </source>
</evidence>
<sequence>MFRSRPKEIGFESGEN</sequence>
<reference evidence="2" key="1">
    <citation type="submission" date="2014-09" db="EMBL/GenBank/DDBJ databases">
        <authorList>
            <person name="Mudge J."/>
            <person name="Ramaraj T."/>
            <person name="Lindquist I.E."/>
            <person name="Bharti A.K."/>
            <person name="Sundararajan A."/>
            <person name="Cameron C.T."/>
            <person name="Woodward J.E."/>
            <person name="May G.D."/>
            <person name="Brubaker C."/>
            <person name="Broadhvest J."/>
            <person name="Wilkins T.A."/>
        </authorList>
    </citation>
    <scope>NUCLEOTIDE SEQUENCE</scope>
    <source>
        <strain evidence="2">cv. AKA8401</strain>
    </source>
</reference>
<dbReference type="Proteomes" id="UP000032142">
    <property type="component" value="Unassembled WGS sequence"/>
</dbReference>
<organism evidence="1 2">
    <name type="scientific">Gossypium arboreum</name>
    <name type="common">Tree cotton</name>
    <name type="synonym">Gossypium nanking</name>
    <dbReference type="NCBI Taxonomy" id="29729"/>
    <lineage>
        <taxon>Eukaryota</taxon>
        <taxon>Viridiplantae</taxon>
        <taxon>Streptophyta</taxon>
        <taxon>Embryophyta</taxon>
        <taxon>Tracheophyta</taxon>
        <taxon>Spermatophyta</taxon>
        <taxon>Magnoliopsida</taxon>
        <taxon>eudicotyledons</taxon>
        <taxon>Gunneridae</taxon>
        <taxon>Pentapetalae</taxon>
        <taxon>rosids</taxon>
        <taxon>malvids</taxon>
        <taxon>Malvales</taxon>
        <taxon>Malvaceae</taxon>
        <taxon>Malvoideae</taxon>
        <taxon>Gossypium</taxon>
    </lineage>
</organism>
<keyword evidence="2" id="KW-1185">Reference proteome</keyword>
<dbReference type="AlphaFoldDB" id="A0A0B0NG46"/>
<evidence type="ECO:0000313" key="1">
    <source>
        <dbReference type="EMBL" id="KHG11785.1"/>
    </source>
</evidence>
<protein>
    <submittedName>
        <fullName evidence="1">Uncharacterized protein</fullName>
    </submittedName>
</protein>
<proteinExistence type="predicted"/>
<dbReference type="EMBL" id="KN396467">
    <property type="protein sequence ID" value="KHG11785.1"/>
    <property type="molecule type" value="Genomic_DNA"/>
</dbReference>